<dbReference type="EMBL" id="CP155571">
    <property type="protein sequence ID" value="XFO73965.1"/>
    <property type="molecule type" value="Genomic_DNA"/>
</dbReference>
<proteinExistence type="predicted"/>
<reference evidence="1" key="1">
    <citation type="submission" date="2024-05" db="EMBL/GenBank/DDBJ databases">
        <title>Isolation and characterization of Sporomusa carbonis sp. nov., a carboxydotrophic hydrogenogen in the genus of Sporomusa isolated from a charcoal burning pile.</title>
        <authorList>
            <person name="Boeer T."/>
            <person name="Rosenbaum F."/>
            <person name="Eysell L."/>
            <person name="Mueller V."/>
            <person name="Daniel R."/>
            <person name="Poehlein A."/>
        </authorList>
    </citation>
    <scope>NUCLEOTIDE SEQUENCE [LARGE SCALE GENOMIC DNA]</scope>
    <source>
        <strain evidence="1">DSM 3132</strain>
    </source>
</reference>
<dbReference type="Proteomes" id="UP000216052">
    <property type="component" value="Chromosome"/>
</dbReference>
<organism evidence="1 2">
    <name type="scientific">Sporomusa acidovorans (strain ATCC 49682 / DSM 3132 / Mol)</name>
    <dbReference type="NCBI Taxonomy" id="1123286"/>
    <lineage>
        <taxon>Bacteria</taxon>
        <taxon>Bacillati</taxon>
        <taxon>Bacillota</taxon>
        <taxon>Negativicutes</taxon>
        <taxon>Selenomonadales</taxon>
        <taxon>Sporomusaceae</taxon>
        <taxon>Sporomusa</taxon>
    </lineage>
</organism>
<accession>A0ABZ3J713</accession>
<evidence type="ECO:0000313" key="2">
    <source>
        <dbReference type="Proteomes" id="UP000216052"/>
    </source>
</evidence>
<evidence type="ECO:0000313" key="1">
    <source>
        <dbReference type="EMBL" id="XFO73965.1"/>
    </source>
</evidence>
<sequence length="121" mass="14268">MNVICQYCGKPAQFVDSSRVYRKSYGMIYYCKPCNAWVGVHEGTKKPLGVLANAELRRWKKKAHFYFDRLWKSKLMSRKAAYKWLSGQLHKPVAQTHIGMFDVSDCKRVVEVVFKFWRDQP</sequence>
<name>A0ABZ3J713_SPOA4</name>
<dbReference type="InterPro" id="IPR021686">
    <property type="entry name" value="DUF3268"/>
</dbReference>
<dbReference type="RefSeq" id="WP_093797898.1">
    <property type="nucleotide sequence ID" value="NZ_CP155571.1"/>
</dbReference>
<gene>
    <name evidence="1" type="ORF">SPACI_040730</name>
</gene>
<dbReference type="Pfam" id="PF11672">
    <property type="entry name" value="DUF3268"/>
    <property type="match status" value="1"/>
</dbReference>
<protein>
    <submittedName>
        <fullName evidence="1">Uncharacterized protein</fullName>
    </submittedName>
</protein>
<keyword evidence="2" id="KW-1185">Reference proteome</keyword>